<sequence length="217" mass="24023">MGLGHTMRVEGVFLAICLVSHAKAFKKCAEDQDCPIGTVCNVSRNLCIIVKKNKQVSHNDTTRRYTTESPALKFTETTPILIKEIPVTEVTSTALSNSDAVIFSPPPEDAENRLIEVDVDTHNVHIPLLMLSLQNFYEKIIFSLGIIIILPIAIVLGIAFLILIIPLGLVWHIFNVVFTAYETSGIGRNTGINKPIVEGLLKMVQNAIEIYKEINEV</sequence>
<evidence type="ECO:0000256" key="2">
    <source>
        <dbReference type="SAM" id="SignalP"/>
    </source>
</evidence>
<dbReference type="EMBL" id="JAVRJZ010000009">
    <property type="protein sequence ID" value="KAK2718863.1"/>
    <property type="molecule type" value="Genomic_DNA"/>
</dbReference>
<keyword evidence="2" id="KW-0732">Signal</keyword>
<organism evidence="3 4">
    <name type="scientific">Artemia franciscana</name>
    <name type="common">Brine shrimp</name>
    <name type="synonym">Artemia sanfranciscana</name>
    <dbReference type="NCBI Taxonomy" id="6661"/>
    <lineage>
        <taxon>Eukaryota</taxon>
        <taxon>Metazoa</taxon>
        <taxon>Ecdysozoa</taxon>
        <taxon>Arthropoda</taxon>
        <taxon>Crustacea</taxon>
        <taxon>Branchiopoda</taxon>
        <taxon>Anostraca</taxon>
        <taxon>Artemiidae</taxon>
        <taxon>Artemia</taxon>
    </lineage>
</organism>
<keyword evidence="4" id="KW-1185">Reference proteome</keyword>
<proteinExistence type="predicted"/>
<keyword evidence="1" id="KW-0812">Transmembrane</keyword>
<keyword evidence="1" id="KW-1133">Transmembrane helix</keyword>
<name>A0AA88I0T6_ARTSF</name>
<gene>
    <name evidence="3" type="ORF">QYM36_006015</name>
</gene>
<accession>A0AA88I0T6</accession>
<evidence type="ECO:0000313" key="3">
    <source>
        <dbReference type="EMBL" id="KAK2718863.1"/>
    </source>
</evidence>
<dbReference type="AlphaFoldDB" id="A0AA88I0T6"/>
<dbReference type="Proteomes" id="UP001187531">
    <property type="component" value="Unassembled WGS sequence"/>
</dbReference>
<keyword evidence="1" id="KW-0472">Membrane</keyword>
<protein>
    <submittedName>
        <fullName evidence="3">Uncharacterized protein</fullName>
    </submittedName>
</protein>
<evidence type="ECO:0000313" key="4">
    <source>
        <dbReference type="Proteomes" id="UP001187531"/>
    </source>
</evidence>
<evidence type="ECO:0000256" key="1">
    <source>
        <dbReference type="SAM" id="Phobius"/>
    </source>
</evidence>
<feature type="signal peptide" evidence="2">
    <location>
        <begin position="1"/>
        <end position="24"/>
    </location>
</feature>
<feature type="chain" id="PRO_5041686005" evidence="2">
    <location>
        <begin position="25"/>
        <end position="217"/>
    </location>
</feature>
<reference evidence="3" key="1">
    <citation type="submission" date="2023-07" db="EMBL/GenBank/DDBJ databases">
        <title>Chromosome-level genome assembly of Artemia franciscana.</title>
        <authorList>
            <person name="Jo E."/>
        </authorList>
    </citation>
    <scope>NUCLEOTIDE SEQUENCE</scope>
    <source>
        <tissue evidence="3">Whole body</tissue>
    </source>
</reference>
<feature type="transmembrane region" description="Helical" evidence="1">
    <location>
        <begin position="140"/>
        <end position="165"/>
    </location>
</feature>
<comment type="caution">
    <text evidence="3">The sequence shown here is derived from an EMBL/GenBank/DDBJ whole genome shotgun (WGS) entry which is preliminary data.</text>
</comment>